<dbReference type="InterPro" id="IPR035965">
    <property type="entry name" value="PAS-like_dom_sf"/>
</dbReference>
<feature type="domain" description="PAS" evidence="4">
    <location>
        <begin position="67"/>
        <end position="114"/>
    </location>
</feature>
<dbReference type="PROSITE" id="PS50113">
    <property type="entry name" value="PAC"/>
    <property type="match status" value="1"/>
</dbReference>
<evidence type="ECO:0000256" key="2">
    <source>
        <dbReference type="ARBA" id="ARBA00012438"/>
    </source>
</evidence>
<dbReference type="InterPro" id="IPR036097">
    <property type="entry name" value="HisK_dim/P_sf"/>
</dbReference>
<gene>
    <name evidence="6" type="ORF">NP596_10920</name>
</gene>
<keyword evidence="3" id="KW-0175">Coiled coil</keyword>
<dbReference type="Gene3D" id="3.30.450.20">
    <property type="entry name" value="PAS domain"/>
    <property type="match status" value="1"/>
</dbReference>
<comment type="catalytic activity">
    <reaction evidence="1">
        <text>ATP + protein L-histidine = ADP + protein N-phospho-L-histidine.</text>
        <dbReference type="EC" id="2.7.13.3"/>
    </reaction>
</comment>
<dbReference type="EC" id="2.7.13.3" evidence="2"/>
<proteinExistence type="predicted"/>
<dbReference type="RefSeq" id="WP_256615385.1">
    <property type="nucleotide sequence ID" value="NZ_JANIBK010000049.1"/>
</dbReference>
<feature type="domain" description="PAC" evidence="5">
    <location>
        <begin position="138"/>
        <end position="190"/>
    </location>
</feature>
<evidence type="ECO:0000256" key="1">
    <source>
        <dbReference type="ARBA" id="ARBA00000085"/>
    </source>
</evidence>
<dbReference type="InterPro" id="IPR003661">
    <property type="entry name" value="HisK_dim/P_dom"/>
</dbReference>
<accession>A0ABT1U549</accession>
<dbReference type="CDD" id="cd00082">
    <property type="entry name" value="HisKA"/>
    <property type="match status" value="1"/>
</dbReference>
<sequence length="264" mass="29217">MNKPTMPPVNKSLRDRAEQCVAEQPVAGHCHDQGTSCKLIHEMDVYALELEMQNQELKNAQADSQSALRRYTELYDFAPVGYLMLEKSGRVVEINLTGAALLGVERGSIMGRSMAAYLTDRRAFRHYLQQTFLSSGNLIAELGVKRADGGVIDIQLESRVSPDDDGLPAVIHTIMTDISRRKSLERQLQRQRHEMDALIKQQVAIQTAAAIAHDLNQPLAAISAYGEVALRSLNKDEVSAKTLQRALNGLVEQAQRARARSRGG</sequence>
<dbReference type="Pfam" id="PF00512">
    <property type="entry name" value="HisKA"/>
    <property type="match status" value="1"/>
</dbReference>
<dbReference type="PANTHER" id="PTHR44757:SF2">
    <property type="entry name" value="BIOFILM ARCHITECTURE MAINTENANCE PROTEIN MBAA"/>
    <property type="match status" value="1"/>
</dbReference>
<dbReference type="PROSITE" id="PS50112">
    <property type="entry name" value="PAS"/>
    <property type="match status" value="1"/>
</dbReference>
<dbReference type="InterPro" id="IPR052155">
    <property type="entry name" value="Biofilm_reg_signaling"/>
</dbReference>
<dbReference type="SUPFAM" id="SSF47384">
    <property type="entry name" value="Homodimeric domain of signal transducing histidine kinase"/>
    <property type="match status" value="1"/>
</dbReference>
<name>A0ABT1U549_9GAMM</name>
<dbReference type="InterPro" id="IPR000700">
    <property type="entry name" value="PAS-assoc_C"/>
</dbReference>
<dbReference type="SUPFAM" id="SSF55785">
    <property type="entry name" value="PYP-like sensor domain (PAS domain)"/>
    <property type="match status" value="1"/>
</dbReference>
<dbReference type="InterPro" id="IPR000014">
    <property type="entry name" value="PAS"/>
</dbReference>
<dbReference type="CDD" id="cd00130">
    <property type="entry name" value="PAS"/>
    <property type="match status" value="1"/>
</dbReference>
<evidence type="ECO:0000256" key="3">
    <source>
        <dbReference type="SAM" id="Coils"/>
    </source>
</evidence>
<evidence type="ECO:0000313" key="6">
    <source>
        <dbReference type="EMBL" id="MCQ8128970.1"/>
    </source>
</evidence>
<evidence type="ECO:0000259" key="5">
    <source>
        <dbReference type="PROSITE" id="PS50113"/>
    </source>
</evidence>
<dbReference type="Gene3D" id="1.10.287.130">
    <property type="match status" value="1"/>
</dbReference>
<dbReference type="Proteomes" id="UP001524586">
    <property type="component" value="Unassembled WGS sequence"/>
</dbReference>
<organism evidence="6 7">
    <name type="scientific">Methylomonas rivi</name>
    <dbReference type="NCBI Taxonomy" id="2952226"/>
    <lineage>
        <taxon>Bacteria</taxon>
        <taxon>Pseudomonadati</taxon>
        <taxon>Pseudomonadota</taxon>
        <taxon>Gammaproteobacteria</taxon>
        <taxon>Methylococcales</taxon>
        <taxon>Methylococcaceae</taxon>
        <taxon>Methylomonas</taxon>
    </lineage>
</organism>
<protein>
    <recommendedName>
        <fullName evidence="2">histidine kinase</fullName>
        <ecNumber evidence="2">2.7.13.3</ecNumber>
    </recommendedName>
</protein>
<comment type="caution">
    <text evidence="6">The sequence shown here is derived from an EMBL/GenBank/DDBJ whole genome shotgun (WGS) entry which is preliminary data.</text>
</comment>
<keyword evidence="7" id="KW-1185">Reference proteome</keyword>
<dbReference type="InterPro" id="IPR013656">
    <property type="entry name" value="PAS_4"/>
</dbReference>
<dbReference type="EMBL" id="JANIBK010000049">
    <property type="protein sequence ID" value="MCQ8128970.1"/>
    <property type="molecule type" value="Genomic_DNA"/>
</dbReference>
<dbReference type="NCBIfam" id="TIGR00229">
    <property type="entry name" value="sensory_box"/>
    <property type="match status" value="1"/>
</dbReference>
<dbReference type="Pfam" id="PF08448">
    <property type="entry name" value="PAS_4"/>
    <property type="match status" value="1"/>
</dbReference>
<evidence type="ECO:0000259" key="4">
    <source>
        <dbReference type="PROSITE" id="PS50112"/>
    </source>
</evidence>
<reference evidence="6 7" key="1">
    <citation type="submission" date="2022-07" db="EMBL/GenBank/DDBJ databases">
        <title>Methylomonas rivi sp. nov., Methylomonas rosea sp. nov., Methylomonas aureus sp. nov. and Methylomonas subterranea sp. nov., four novel methanotrophs isolated from a freshwater creek and the deep terrestrial subsurface.</title>
        <authorList>
            <person name="Abin C."/>
            <person name="Sankaranarayanan K."/>
            <person name="Garner C."/>
            <person name="Sindelar R."/>
            <person name="Kotary K."/>
            <person name="Garner R."/>
            <person name="Barclay S."/>
            <person name="Lawson P."/>
            <person name="Krumholz L."/>
        </authorList>
    </citation>
    <scope>NUCLEOTIDE SEQUENCE [LARGE SCALE GENOMIC DNA]</scope>
    <source>
        <strain evidence="6 7">WSC-6</strain>
    </source>
</reference>
<evidence type="ECO:0000313" key="7">
    <source>
        <dbReference type="Proteomes" id="UP001524586"/>
    </source>
</evidence>
<dbReference type="PANTHER" id="PTHR44757">
    <property type="entry name" value="DIGUANYLATE CYCLASE DGCP"/>
    <property type="match status" value="1"/>
</dbReference>
<feature type="coiled-coil region" evidence="3">
    <location>
        <begin position="43"/>
        <end position="70"/>
    </location>
</feature>